<comment type="caution">
    <text evidence="2">The sequence shown here is derived from an EMBL/GenBank/DDBJ whole genome shotgun (WGS) entry which is preliminary data.</text>
</comment>
<proteinExistence type="predicted"/>
<sequence length="754" mass="87732">MGVHEFLTIETCVNNEIQSFTFFVKSLVPSHNDFEELTFLEESNFLKNVIPRLLEGHLDLQTWATKYYLSNSKVIVLENLKSQCFDIVKDVLLIGQLQSAVISLARFHSSSILLENKMKKPLNELYPGFFEEKLLKNIVAVGWYRGLDQGRRSRGSEAIGLEPKHDTAAYTLMLERIKPANNQRNLMFKDNQDGTSSCRFVDFQMVIYNCYVMDLVQLIHLNTNEGVRKKIEEELVELYHSVVTKNLRKGGLENGEIIELKEIFEDLNERRIFGLVISAQYFPIILLGKKLTAEFTKDSGKLKKYIYRSRKNFVLQCMRLSQNYRKRIEESVRELIEYMEESGKAHQHQFNNGSICDNLISPDEVSTILDKLYPSSNVKILNYFLEPFSNEPFGYLSMHNLLTVKILDPDESRSSQLEEAKTCTLTFFVKSMLPSPTVCQKLLFEEESKFFRDVVPQLLENYKSEFWAAECYLAKQNLIVMEDLRVRGFTMPSIRLSENQLILSVASLARFHASSMLLEDKLQEPLDKVYPGHFEEKLLNIEGVGKKWLITGMEAIEAVAKSFRLDPTNCWSAYRESLDKVKPVPGQKNVLSHGDTWCNNMMFRERMYTCRLVDFQMVTYRFYAVDLVQLIYLNVDRDVRCKLENDLIQVYRKVLNQCLRSHGYGGRLMSSDELIKDFEEMRVVGMILAALIFPIALLNGELKEEFTKDPEQLKRYMYVNRKDFVLSAFEKSDEYRDKIMGIVKDLTDFMNSRY</sequence>
<organism evidence="2 3">
    <name type="scientific">Trichomalopsis sarcophagae</name>
    <dbReference type="NCBI Taxonomy" id="543379"/>
    <lineage>
        <taxon>Eukaryota</taxon>
        <taxon>Metazoa</taxon>
        <taxon>Ecdysozoa</taxon>
        <taxon>Arthropoda</taxon>
        <taxon>Hexapoda</taxon>
        <taxon>Insecta</taxon>
        <taxon>Pterygota</taxon>
        <taxon>Neoptera</taxon>
        <taxon>Endopterygota</taxon>
        <taxon>Hymenoptera</taxon>
        <taxon>Apocrita</taxon>
        <taxon>Proctotrupomorpha</taxon>
        <taxon>Chalcidoidea</taxon>
        <taxon>Pteromalidae</taxon>
        <taxon>Pteromalinae</taxon>
        <taxon>Trichomalopsis</taxon>
    </lineage>
</organism>
<evidence type="ECO:0000259" key="1">
    <source>
        <dbReference type="SMART" id="SM00587"/>
    </source>
</evidence>
<dbReference type="AlphaFoldDB" id="A0A232FCJ6"/>
<dbReference type="SUPFAM" id="SSF56112">
    <property type="entry name" value="Protein kinase-like (PK-like)"/>
    <property type="match status" value="2"/>
</dbReference>
<feature type="domain" description="CHK kinase-like" evidence="1">
    <location>
        <begin position="75"/>
        <end position="249"/>
    </location>
</feature>
<dbReference type="SMART" id="SM00587">
    <property type="entry name" value="CHK"/>
    <property type="match status" value="2"/>
</dbReference>
<dbReference type="InterPro" id="IPR015897">
    <property type="entry name" value="CHK_kinase-like"/>
</dbReference>
<dbReference type="Pfam" id="PF02958">
    <property type="entry name" value="EcKL"/>
    <property type="match status" value="3"/>
</dbReference>
<name>A0A232FCJ6_9HYME</name>
<dbReference type="EMBL" id="NNAY01000437">
    <property type="protein sequence ID" value="OXU28395.1"/>
    <property type="molecule type" value="Genomic_DNA"/>
</dbReference>
<dbReference type="Proteomes" id="UP000215335">
    <property type="component" value="Unassembled WGS sequence"/>
</dbReference>
<dbReference type="InterPro" id="IPR011009">
    <property type="entry name" value="Kinase-like_dom_sf"/>
</dbReference>
<feature type="domain" description="CHK kinase-like" evidence="1">
    <location>
        <begin position="479"/>
        <end position="661"/>
    </location>
</feature>
<dbReference type="PANTHER" id="PTHR11012:SF48">
    <property type="entry name" value="CHK KINASE-LIKE DOMAIN-CONTAINING PROTEIN-RELATED"/>
    <property type="match status" value="1"/>
</dbReference>
<dbReference type="PANTHER" id="PTHR11012">
    <property type="entry name" value="PROTEIN KINASE-LIKE DOMAIN-CONTAINING"/>
    <property type="match status" value="1"/>
</dbReference>
<reference evidence="2 3" key="1">
    <citation type="journal article" date="2017" name="Curr. Biol.">
        <title>The Evolution of Venom by Co-option of Single-Copy Genes.</title>
        <authorList>
            <person name="Martinson E.O."/>
            <person name="Mrinalini"/>
            <person name="Kelkar Y.D."/>
            <person name="Chang C.H."/>
            <person name="Werren J.H."/>
        </authorList>
    </citation>
    <scope>NUCLEOTIDE SEQUENCE [LARGE SCALE GENOMIC DNA]</scope>
    <source>
        <strain evidence="2 3">Alberta</strain>
        <tissue evidence="2">Whole body</tissue>
    </source>
</reference>
<protein>
    <recommendedName>
        <fullName evidence="1">CHK kinase-like domain-containing protein</fullName>
    </recommendedName>
</protein>
<evidence type="ECO:0000313" key="3">
    <source>
        <dbReference type="Proteomes" id="UP000215335"/>
    </source>
</evidence>
<accession>A0A232FCJ6</accession>
<dbReference type="InterPro" id="IPR004119">
    <property type="entry name" value="EcKL"/>
</dbReference>
<keyword evidence="3" id="KW-1185">Reference proteome</keyword>
<evidence type="ECO:0000313" key="2">
    <source>
        <dbReference type="EMBL" id="OXU28395.1"/>
    </source>
</evidence>
<gene>
    <name evidence="2" type="ORF">TSAR_013523</name>
</gene>
<dbReference type="Gene3D" id="3.90.1200.10">
    <property type="match status" value="1"/>
</dbReference>